<dbReference type="Proteomes" id="UP000593966">
    <property type="component" value="Chromosome"/>
</dbReference>
<dbReference type="EMBL" id="CP048659">
    <property type="protein sequence ID" value="QOW47938.1"/>
    <property type="molecule type" value="Genomic_DNA"/>
</dbReference>
<protein>
    <submittedName>
        <fullName evidence="2">Uncharacterized protein</fullName>
    </submittedName>
</protein>
<keyword evidence="3" id="KW-1185">Reference proteome</keyword>
<dbReference type="InterPro" id="IPR058513">
    <property type="entry name" value="DUF8200"/>
</dbReference>
<feature type="chain" id="PRO_5032957941" evidence="1">
    <location>
        <begin position="18"/>
        <end position="106"/>
    </location>
</feature>
<accession>A0A7S6VZV0</accession>
<name>A0A7S6VZV0_9GAMM</name>
<evidence type="ECO:0000313" key="2">
    <source>
        <dbReference type="EMBL" id="QOW47938.1"/>
    </source>
</evidence>
<gene>
    <name evidence="2" type="ORF">G0028_12300</name>
</gene>
<evidence type="ECO:0000256" key="1">
    <source>
        <dbReference type="SAM" id="SignalP"/>
    </source>
</evidence>
<dbReference type="AlphaFoldDB" id="A0A7S6VZV0"/>
<dbReference type="Pfam" id="PF26624">
    <property type="entry name" value="DUF8200"/>
    <property type="match status" value="1"/>
</dbReference>
<keyword evidence="1" id="KW-0732">Signal</keyword>
<organism evidence="2 3">
    <name type="scientific">Acinetobacter piscicola</name>
    <dbReference type="NCBI Taxonomy" id="2006115"/>
    <lineage>
        <taxon>Bacteria</taxon>
        <taxon>Pseudomonadati</taxon>
        <taxon>Pseudomonadota</taxon>
        <taxon>Gammaproteobacteria</taxon>
        <taxon>Moraxellales</taxon>
        <taxon>Moraxellaceae</taxon>
        <taxon>Acinetobacter</taxon>
    </lineage>
</organism>
<proteinExistence type="predicted"/>
<reference evidence="2 3" key="1">
    <citation type="submission" date="2020-02" db="EMBL/GenBank/DDBJ databases">
        <title>Tigecycline-resistant Acinetobacter species from pigs and migratory birds.</title>
        <authorList>
            <person name="Chen C."/>
            <person name="Sun J."/>
            <person name="Liao X.-P."/>
            <person name="Liu Y.-H."/>
        </authorList>
    </citation>
    <scope>NUCLEOTIDE SEQUENCE [LARGE SCALE GENOMIC DNA]</scope>
    <source>
        <strain evidence="2 3">YH12207_T</strain>
    </source>
</reference>
<feature type="signal peptide" evidence="1">
    <location>
        <begin position="1"/>
        <end position="17"/>
    </location>
</feature>
<evidence type="ECO:0000313" key="3">
    <source>
        <dbReference type="Proteomes" id="UP000593966"/>
    </source>
</evidence>
<sequence length="106" mass="11901">MPSLILSLFMISPIVHAKNTTWMAGTRYKGQVTVVMQNHAKLLWKCNGSVCRVTGSFGEQLSLEACQGLVRHTGPLRFYKNTHGQIWSYKSAELAQCNAVHTKKHQ</sequence>